<dbReference type="NCBIfam" id="TIGR03712">
    <property type="entry name" value="acc_sec_asp2"/>
    <property type="match status" value="1"/>
</dbReference>
<dbReference type="PATRIC" id="fig|1423779.3.peg.1138"/>
<dbReference type="ESTHER" id="9laco-a0a0r1w9r8">
    <property type="family name" value="Asp2"/>
</dbReference>
<accession>A0A0R1W9R8</accession>
<reference evidence="1 2" key="1">
    <citation type="journal article" date="2015" name="Genome Announc.">
        <title>Expanding the biotechnology potential of lactobacilli through comparative genomics of 213 strains and associated genera.</title>
        <authorList>
            <person name="Sun Z."/>
            <person name="Harris H.M."/>
            <person name="McCann A."/>
            <person name="Guo C."/>
            <person name="Argimon S."/>
            <person name="Zhang W."/>
            <person name="Yang X."/>
            <person name="Jeffery I.B."/>
            <person name="Cooney J.C."/>
            <person name="Kagawa T.F."/>
            <person name="Liu W."/>
            <person name="Song Y."/>
            <person name="Salvetti E."/>
            <person name="Wrobel A."/>
            <person name="Rasinkangas P."/>
            <person name="Parkhill J."/>
            <person name="Rea M.C."/>
            <person name="O'Sullivan O."/>
            <person name="Ritari J."/>
            <person name="Douillard F.P."/>
            <person name="Paul Ross R."/>
            <person name="Yang R."/>
            <person name="Briner A.E."/>
            <person name="Felis G.E."/>
            <person name="de Vos W.M."/>
            <person name="Barrangou R."/>
            <person name="Klaenhammer T.R."/>
            <person name="Caufield P.W."/>
            <person name="Cui Y."/>
            <person name="Zhang H."/>
            <person name="O'Toole P.W."/>
        </authorList>
    </citation>
    <scope>NUCLEOTIDE SEQUENCE [LARGE SCALE GENOMIC DNA]</scope>
    <source>
        <strain evidence="1 2">DSM 4864</strain>
    </source>
</reference>
<dbReference type="GO" id="GO:0015031">
    <property type="term" value="P:protein transport"/>
    <property type="evidence" value="ECO:0007669"/>
    <property type="project" value="InterPro"/>
</dbReference>
<dbReference type="Proteomes" id="UP000050973">
    <property type="component" value="Unassembled WGS sequence"/>
</dbReference>
<proteinExistence type="predicted"/>
<comment type="caution">
    <text evidence="1">The sequence shown here is derived from an EMBL/GenBank/DDBJ whole genome shotgun (WGS) entry which is preliminary data.</text>
</comment>
<dbReference type="EMBL" id="AZGE01000029">
    <property type="protein sequence ID" value="KRM14434.1"/>
    <property type="molecule type" value="Genomic_DNA"/>
</dbReference>
<protein>
    <submittedName>
        <fullName evidence="1">Accessory Sec system protein Asp2</fullName>
    </submittedName>
</protein>
<dbReference type="AlphaFoldDB" id="A0A0R1W9R8"/>
<dbReference type="Pfam" id="PF16929">
    <property type="entry name" value="Asp2"/>
    <property type="match status" value="1"/>
</dbReference>
<dbReference type="InterPro" id="IPR022267">
    <property type="entry name" value="Asp2"/>
</dbReference>
<evidence type="ECO:0000313" key="1">
    <source>
        <dbReference type="EMBL" id="KRM14434.1"/>
    </source>
</evidence>
<evidence type="ECO:0000313" key="2">
    <source>
        <dbReference type="Proteomes" id="UP000050973"/>
    </source>
</evidence>
<gene>
    <name evidence="1" type="ORF">FC49_GL001104</name>
</gene>
<organism evidence="1 2">
    <name type="scientific">Limosilactobacillus oris DSM 4864</name>
    <dbReference type="NCBI Taxonomy" id="1423779"/>
    <lineage>
        <taxon>Bacteria</taxon>
        <taxon>Bacillati</taxon>
        <taxon>Bacillota</taxon>
        <taxon>Bacilli</taxon>
        <taxon>Lactobacillales</taxon>
        <taxon>Lactobacillaceae</taxon>
        <taxon>Limosilactobacillus</taxon>
    </lineage>
</organism>
<sequence>MDKMNVLQLGGDNWADQYQIPSDIKWEFNDYPVKDKKKQHRYDAVIFTSEPALTGDEWFRLQWLVDPYKVFYLPGVKAAAGKQLRLFLHQQKAAAIEQLPQDLIADLIPKYYTGQSGLRILPSMLLLNTRNFPGYQYVDGQHMEVDVQAEQDWQDLGTYKQSLFIDPHHLIKFWLEYQGTGLQIRLRVFIQPNGGDGEIKDCYYLPVTGEQEMELPIKVASDVRFGCIGLEVRGTGKLRLGVLHSRWSRAGQGAFLTGGERIVDPVKHEDIAYYFNPGDMRPPLNVYFSGARGLEGFEAYPLFRNTHAPSLLFTDMRLEIGQFYTGPVIEEQIKKVIRAKLAELGLTNHELIMNGISMGTYPAMKLGMQLSAYAINVAKPIANLGHVAERGRLQRPDEFATIFDIDAQIAPDLDEQSLRQLDEEFWRLASQTDLTETRLFISVMENDDYDDRALAGLQKNTAVQKAKQFTYKGFGGRHNDNPASIQWFAQRVAYLTGKEFKRSNAFNE</sequence>
<name>A0A0R1W9R8_9LACO</name>